<dbReference type="OrthoDB" id="3335528at2759"/>
<accession>A0A3D8SNN9</accession>
<dbReference type="InterPro" id="IPR004304">
    <property type="entry name" value="FmdA_AmdA"/>
</dbReference>
<dbReference type="PANTHER" id="PTHR31891:SF1">
    <property type="entry name" value="FORMAMIDASE C869.04-RELATED"/>
    <property type="match status" value="1"/>
</dbReference>
<dbReference type="Gene3D" id="3.10.28.20">
    <property type="entry name" value="Acetamidase/Formamidase-like domains"/>
    <property type="match status" value="1"/>
</dbReference>
<dbReference type="GO" id="GO:0016811">
    <property type="term" value="F:hydrolase activity, acting on carbon-nitrogen (but not peptide) bonds, in linear amides"/>
    <property type="evidence" value="ECO:0007669"/>
    <property type="project" value="InterPro"/>
</dbReference>
<evidence type="ECO:0000313" key="2">
    <source>
        <dbReference type="Proteomes" id="UP000256328"/>
    </source>
</evidence>
<dbReference type="EMBL" id="PDLN01000004">
    <property type="protein sequence ID" value="RDW87906.1"/>
    <property type="molecule type" value="Genomic_DNA"/>
</dbReference>
<organism evidence="1 2">
    <name type="scientific">Coleophoma crateriformis</name>
    <dbReference type="NCBI Taxonomy" id="565419"/>
    <lineage>
        <taxon>Eukaryota</taxon>
        <taxon>Fungi</taxon>
        <taxon>Dikarya</taxon>
        <taxon>Ascomycota</taxon>
        <taxon>Pezizomycotina</taxon>
        <taxon>Leotiomycetes</taxon>
        <taxon>Helotiales</taxon>
        <taxon>Dermateaceae</taxon>
        <taxon>Coleophoma</taxon>
    </lineage>
</organism>
<name>A0A3D8SNN9_9HELO</name>
<comment type="caution">
    <text evidence="1">The sequence shown here is derived from an EMBL/GenBank/DDBJ whole genome shotgun (WGS) entry which is preliminary data.</text>
</comment>
<sequence>MAATCKAHSFHVNSSQKQFKWNNAITPILTVDSGAEISFDLADGGNNQITDKSTVADVENFQNDLADPIYGPIYVNGSEPGDVLKVEFLDLQCASYAWTAILKGYGVLAEDFPEPYLKIWDLSPAQQAKGYAVFKEGIHVPLRPFLGVVGVAPAEPGDHDTIPPQDTGGNIDCKYITQGSTLYLPVKVKGALLSCGDGHGAQGDGEVGGSAMETPMKARLRLTVEKGKSWLRSPHYLTNPKTMRQAEVLALGEYGCLGIDSDLFQASKKACRQMIEWLVNTKGLTREEACILMSVAGDLKIVEAVDMPNHAVSISIPLSIFVGPQFRDEGAAAKL</sequence>
<evidence type="ECO:0000313" key="1">
    <source>
        <dbReference type="EMBL" id="RDW87906.1"/>
    </source>
</evidence>
<gene>
    <name evidence="1" type="ORF">BP5796_03600</name>
</gene>
<keyword evidence="2" id="KW-1185">Reference proteome</keyword>
<dbReference type="SUPFAM" id="SSF141130">
    <property type="entry name" value="Acetamidase/Formamidase-like"/>
    <property type="match status" value="1"/>
</dbReference>
<proteinExistence type="predicted"/>
<dbReference type="Proteomes" id="UP000256328">
    <property type="component" value="Unassembled WGS sequence"/>
</dbReference>
<dbReference type="Gene3D" id="2.60.120.580">
    <property type="entry name" value="Acetamidase/Formamidase-like domains"/>
    <property type="match status" value="2"/>
</dbReference>
<dbReference type="AlphaFoldDB" id="A0A3D8SNN9"/>
<dbReference type="PANTHER" id="PTHR31891">
    <property type="entry name" value="FORMAMIDASE C869.04-RELATED"/>
    <property type="match status" value="1"/>
</dbReference>
<reference evidence="1 2" key="1">
    <citation type="journal article" date="2018" name="IMA Fungus">
        <title>IMA Genome-F 9: Draft genome sequence of Annulohypoxylon stygium, Aspergillus mulundensis, Berkeleyomyces basicola (syn. Thielaviopsis basicola), Ceratocystis smalleyi, two Cercospora beticola strains, Coleophoma cylindrospora, Fusarium fracticaudum, Phialophora cf. hyalina, and Morchella septimelata.</title>
        <authorList>
            <person name="Wingfield B.D."/>
            <person name="Bills G.F."/>
            <person name="Dong Y."/>
            <person name="Huang W."/>
            <person name="Nel W.J."/>
            <person name="Swalarsk-Parry B.S."/>
            <person name="Vaghefi N."/>
            <person name="Wilken P.M."/>
            <person name="An Z."/>
            <person name="de Beer Z.W."/>
            <person name="De Vos L."/>
            <person name="Chen L."/>
            <person name="Duong T.A."/>
            <person name="Gao Y."/>
            <person name="Hammerbacher A."/>
            <person name="Kikkert J.R."/>
            <person name="Li Y."/>
            <person name="Li H."/>
            <person name="Li K."/>
            <person name="Li Q."/>
            <person name="Liu X."/>
            <person name="Ma X."/>
            <person name="Naidoo K."/>
            <person name="Pethybridge S.J."/>
            <person name="Sun J."/>
            <person name="Steenkamp E.T."/>
            <person name="van der Nest M.A."/>
            <person name="van Wyk S."/>
            <person name="Wingfield M.J."/>
            <person name="Xiong C."/>
            <person name="Yue Q."/>
            <person name="Zhang X."/>
        </authorList>
    </citation>
    <scope>NUCLEOTIDE SEQUENCE [LARGE SCALE GENOMIC DNA]</scope>
    <source>
        <strain evidence="1 2">BP5796</strain>
    </source>
</reference>
<protein>
    <submittedName>
        <fullName evidence="1">Putative acetamidase formamidase protein</fullName>
    </submittedName>
</protein>
<dbReference type="Pfam" id="PF03069">
    <property type="entry name" value="FmdA_AmdA"/>
    <property type="match status" value="2"/>
</dbReference>